<dbReference type="GO" id="GO:0003924">
    <property type="term" value="F:GTPase activity"/>
    <property type="evidence" value="ECO:0007669"/>
    <property type="project" value="InterPro"/>
</dbReference>
<keyword evidence="4" id="KW-1185">Reference proteome</keyword>
<feature type="domain" description="Guanylate-binding protein N-terminal" evidence="2">
    <location>
        <begin position="150"/>
        <end position="205"/>
    </location>
</feature>
<dbReference type="PANTHER" id="PTHR34726:SF3">
    <property type="entry name" value="GUANYLATE-BINDING PROTEIN N-TERMINAL DOMAIN-CONTAINING PROTEIN-RELATED"/>
    <property type="match status" value="1"/>
</dbReference>
<dbReference type="InterPro" id="IPR015894">
    <property type="entry name" value="Guanylate-bd_N"/>
</dbReference>
<dbReference type="GO" id="GO:0005525">
    <property type="term" value="F:GTP binding"/>
    <property type="evidence" value="ECO:0007669"/>
    <property type="project" value="InterPro"/>
</dbReference>
<sequence>MSVVWRLPPEEVSQVQHPNCITSGPFEFLDKLVQVDLFRPKSHGNPHDIRIFSDQQLTLRCIGRFFELARIRGDGGKPSMSESIGQFQWSGGGFFHLAPGLIEITLHFGVEQVADPLVKQALQMQSTSYDVVLPFNSLAKFLETRHISLLQKATSELDIGKKQSVRVIAIVGLFEKGKTWLINKLFGINLPSGTLHETDGLSFLWIPERRMLLIDSAGVQSPVAYCSQTGEGSEQSVDDALFDAKSTESFLFDMISRMASHMVFVVNSFTSLEQQYVEMLRRKYVARQVHKELIVVHNMINVKDAEVAHQLFEKQVTTCYSGDLSTMGQLIFTAKKDKGPPVHHIGLCYESSPAGDAFNDKNRQYLLQSLEHRESETEMVLQDQLREHLSELLKMFVSTEIPEQAAASERAFGIDFRPGSELTSSAEEQMPKGYVCGGVFSLQLDKGAEPKMRTRGVISPLGELIGYDATFEPNVNVYEETTDAGVQRKILIECPGVAMEDIELDDESLSAGFQLAITKRALIDEQAVRKVDGWPFRQQQGRWERAFLVDLTAGKFEDPVMELRQDGILEITMKKKQKKGIARLGYKSDRVGPAAAPSESAASSWIPVSVQGQQQESPEQLGTAGV</sequence>
<dbReference type="InterPro" id="IPR027417">
    <property type="entry name" value="P-loop_NTPase"/>
</dbReference>
<dbReference type="EMBL" id="CAJNJA010047608">
    <property type="protein sequence ID" value="CAE7825242.1"/>
    <property type="molecule type" value="Genomic_DNA"/>
</dbReference>
<dbReference type="OrthoDB" id="2135133at2759"/>
<dbReference type="Gene3D" id="3.40.50.300">
    <property type="entry name" value="P-loop containing nucleotide triphosphate hydrolases"/>
    <property type="match status" value="1"/>
</dbReference>
<proteinExistence type="predicted"/>
<organism evidence="3 4">
    <name type="scientific">Symbiodinium necroappetens</name>
    <dbReference type="NCBI Taxonomy" id="1628268"/>
    <lineage>
        <taxon>Eukaryota</taxon>
        <taxon>Sar</taxon>
        <taxon>Alveolata</taxon>
        <taxon>Dinophyceae</taxon>
        <taxon>Suessiales</taxon>
        <taxon>Symbiodiniaceae</taxon>
        <taxon>Symbiodinium</taxon>
    </lineage>
</organism>
<gene>
    <name evidence="3" type="ORF">SNEC2469_LOCUS24605</name>
</gene>
<accession>A0A812ZGL2</accession>
<evidence type="ECO:0000256" key="1">
    <source>
        <dbReference type="SAM" id="MobiDB-lite"/>
    </source>
</evidence>
<dbReference type="SUPFAM" id="SSF52540">
    <property type="entry name" value="P-loop containing nucleoside triphosphate hydrolases"/>
    <property type="match status" value="1"/>
</dbReference>
<name>A0A812ZGL2_9DINO</name>
<feature type="compositionally biased region" description="Low complexity" evidence="1">
    <location>
        <begin position="593"/>
        <end position="604"/>
    </location>
</feature>
<reference evidence="3" key="1">
    <citation type="submission" date="2021-02" db="EMBL/GenBank/DDBJ databases">
        <authorList>
            <person name="Dougan E. K."/>
            <person name="Rhodes N."/>
            <person name="Thang M."/>
            <person name="Chan C."/>
        </authorList>
    </citation>
    <scope>NUCLEOTIDE SEQUENCE</scope>
</reference>
<dbReference type="Pfam" id="PF02263">
    <property type="entry name" value="GBP"/>
    <property type="match status" value="1"/>
</dbReference>
<dbReference type="AlphaFoldDB" id="A0A812ZGL2"/>
<feature type="region of interest" description="Disordered" evidence="1">
    <location>
        <begin position="589"/>
        <end position="626"/>
    </location>
</feature>
<feature type="compositionally biased region" description="Polar residues" evidence="1">
    <location>
        <begin position="610"/>
        <end position="620"/>
    </location>
</feature>
<dbReference type="Proteomes" id="UP000601435">
    <property type="component" value="Unassembled WGS sequence"/>
</dbReference>
<dbReference type="PANTHER" id="PTHR34726">
    <property type="entry name" value="GBP DOMAIN-CONTAINING PROTEIN"/>
    <property type="match status" value="1"/>
</dbReference>
<comment type="caution">
    <text evidence="3">The sequence shown here is derived from an EMBL/GenBank/DDBJ whole genome shotgun (WGS) entry which is preliminary data.</text>
</comment>
<evidence type="ECO:0000313" key="4">
    <source>
        <dbReference type="Proteomes" id="UP000601435"/>
    </source>
</evidence>
<evidence type="ECO:0000259" key="2">
    <source>
        <dbReference type="Pfam" id="PF02263"/>
    </source>
</evidence>
<protein>
    <recommendedName>
        <fullName evidence="2">Guanylate-binding protein N-terminal domain-containing protein</fullName>
    </recommendedName>
</protein>
<evidence type="ECO:0000313" key="3">
    <source>
        <dbReference type="EMBL" id="CAE7825242.1"/>
    </source>
</evidence>